<evidence type="ECO:0000313" key="6">
    <source>
        <dbReference type="EMBL" id="KAJ3174489.1"/>
    </source>
</evidence>
<feature type="compositionally biased region" description="Basic and acidic residues" evidence="3">
    <location>
        <begin position="24"/>
        <end position="35"/>
    </location>
</feature>
<reference evidence="6" key="1">
    <citation type="submission" date="2020-05" db="EMBL/GenBank/DDBJ databases">
        <title>Phylogenomic resolution of chytrid fungi.</title>
        <authorList>
            <person name="Stajich J.E."/>
            <person name="Amses K."/>
            <person name="Simmons R."/>
            <person name="Seto K."/>
            <person name="Myers J."/>
            <person name="Bonds A."/>
            <person name="Quandt C.A."/>
            <person name="Barry K."/>
            <person name="Liu P."/>
            <person name="Grigoriev I."/>
            <person name="Longcore J.E."/>
            <person name="James T.Y."/>
        </authorList>
    </citation>
    <scope>NUCLEOTIDE SEQUENCE</scope>
    <source>
        <strain evidence="6">JEL0379</strain>
    </source>
</reference>
<keyword evidence="1 2" id="KW-0344">Guanine-nucleotide releasing factor</keyword>
<dbReference type="CDD" id="cd00155">
    <property type="entry name" value="RasGEF"/>
    <property type="match status" value="1"/>
</dbReference>
<gene>
    <name evidence="6" type="ORF">HDU87_007182</name>
</gene>
<evidence type="ECO:0000313" key="7">
    <source>
        <dbReference type="Proteomes" id="UP001212152"/>
    </source>
</evidence>
<dbReference type="PROSITE" id="PS50009">
    <property type="entry name" value="RASGEF_CAT"/>
    <property type="match status" value="1"/>
</dbReference>
<name>A0AAD5TH17_9FUNG</name>
<dbReference type="EMBL" id="JADGJQ010000065">
    <property type="protein sequence ID" value="KAJ3174489.1"/>
    <property type="molecule type" value="Genomic_DNA"/>
</dbReference>
<keyword evidence="7" id="KW-1185">Reference proteome</keyword>
<dbReference type="PANTHER" id="PTHR23113">
    <property type="entry name" value="GUANINE NUCLEOTIDE EXCHANGE FACTOR"/>
    <property type="match status" value="1"/>
</dbReference>
<feature type="compositionally biased region" description="Low complexity" evidence="3">
    <location>
        <begin position="184"/>
        <end position="193"/>
    </location>
</feature>
<feature type="region of interest" description="Disordered" evidence="3">
    <location>
        <begin position="14"/>
        <end position="36"/>
    </location>
</feature>
<dbReference type="InterPro" id="IPR000651">
    <property type="entry name" value="Ras-like_Gua-exchang_fac_N"/>
</dbReference>
<sequence>MVRETPAQQQLLKKVLGKKSATGGKDDGPSVDSRKSLMFSAGPQQADIMSEFLALQNGVGHFAHATVSTIKHLDGHEAVNIKIDLLGVHICENDRKDSLIVEFAIEEIVKYSQNRAKRRFTFSRMDSVGLVREYKFCSEQYFEIFEALGRAIAVVIKIKGKDIGKSLEEHRDTPASLRMEAPSSDRSSLCSRESNGSVFRRRSRVSGYQAKSLGDIFSREETEPGAASGGLAQHSEEASHKASLAKYYIEARYHTRVSEPELSKSDQKPSLDGSTPTSPPKTRRWKDQLRYDYMSVHKARYRSDTVLTGGAEEDIKTEDTKTPVAGAPARHSVGSRLQLESSNQTSQASIRPPAPHIAHLKTLSDPFLTVSANRSARTSVLSIFGKEKEAATRQRSKSDRPLLSVEPLNDVIPPEAMLAPTDKEKSASISGFRRMASMMTMRRKGSSVFPSGHNSRASSVDALADDKPKVVITTDDDGKEVLIKNLTGAGYQVVAGTVDALIGDLYTEPVDLSFVETFLLTFRHFLAPQALLEALSEQFLEGCGTAGQKASDDDQQLAIAMLVKKWAGAHAYDFLDPSTMAQLNSFLTLVQSTQYASYSTQIRSLVHHELEKYSTTAEEVEYSAAASSAPYELVTLLREFDFLAQSSRQIAQQLTLVDSKLFRAIRPEEFTLWLWDSSAIKLALTSNLQTYINRFNRVGYWVATVICSYEERQKRTEALEMFIKIATKSLESGNFNTAMAILSGLNTTPVSRLKKSFAHLPSRATTAYEELETALSYRSNYKNYRELEEETRPPLLPFMGLLIKDLTFLNDGNQKTLANGLINFEKMREVSALASRIREWQRGKFPWPQDDEIIIRGPGDTVTLHSYCENPPCLSEEQLLSLSKSVEPPDLKDNNSTKIAAGSLGRSFARPNLVGDPLLEVLGIAPPKVTIEGASMPAGFSTLSSTLSKENLEYLASSFEQEDGDANVKKKSKKNGDPDELSEELADVIKEYDALARSRSGSPDMSLGVTSPRGDGNRRASKSSSGERRRSLIERGGGFRRKLSEGGLGVVLGWWKKEEEEEHASAGSKEDVNEQPPPP</sequence>
<proteinExistence type="predicted"/>
<feature type="region of interest" description="Disordered" evidence="3">
    <location>
        <begin position="312"/>
        <end position="352"/>
    </location>
</feature>
<evidence type="ECO:0000259" key="4">
    <source>
        <dbReference type="PROSITE" id="PS50009"/>
    </source>
</evidence>
<dbReference type="CDD" id="cd06224">
    <property type="entry name" value="REM"/>
    <property type="match status" value="1"/>
</dbReference>
<evidence type="ECO:0000256" key="3">
    <source>
        <dbReference type="SAM" id="MobiDB-lite"/>
    </source>
</evidence>
<dbReference type="Proteomes" id="UP001212152">
    <property type="component" value="Unassembled WGS sequence"/>
</dbReference>
<feature type="region of interest" description="Disordered" evidence="3">
    <location>
        <begin position="996"/>
        <end position="1043"/>
    </location>
</feature>
<feature type="region of interest" description="Disordered" evidence="3">
    <location>
        <begin position="216"/>
        <end position="237"/>
    </location>
</feature>
<organism evidence="6 7">
    <name type="scientific">Geranomyces variabilis</name>
    <dbReference type="NCBI Taxonomy" id="109894"/>
    <lineage>
        <taxon>Eukaryota</taxon>
        <taxon>Fungi</taxon>
        <taxon>Fungi incertae sedis</taxon>
        <taxon>Chytridiomycota</taxon>
        <taxon>Chytridiomycota incertae sedis</taxon>
        <taxon>Chytridiomycetes</taxon>
        <taxon>Spizellomycetales</taxon>
        <taxon>Powellomycetaceae</taxon>
        <taxon>Geranomyces</taxon>
    </lineage>
</organism>
<protein>
    <submittedName>
        <fullName evidence="6">Uncharacterized protein</fullName>
    </submittedName>
</protein>
<feature type="region of interest" description="Disordered" evidence="3">
    <location>
        <begin position="169"/>
        <end position="193"/>
    </location>
</feature>
<dbReference type="InterPro" id="IPR001895">
    <property type="entry name" value="RASGEF_cat_dom"/>
</dbReference>
<dbReference type="InterPro" id="IPR008937">
    <property type="entry name" value="Ras-like_GEF"/>
</dbReference>
<dbReference type="GO" id="GO:0005886">
    <property type="term" value="C:plasma membrane"/>
    <property type="evidence" value="ECO:0007669"/>
    <property type="project" value="TreeGrafter"/>
</dbReference>
<dbReference type="InterPro" id="IPR036964">
    <property type="entry name" value="RASGEF_cat_dom_sf"/>
</dbReference>
<dbReference type="PROSITE" id="PS50212">
    <property type="entry name" value="RASGEF_NTER"/>
    <property type="match status" value="1"/>
</dbReference>
<dbReference type="GO" id="GO:0007265">
    <property type="term" value="P:Ras protein signal transduction"/>
    <property type="evidence" value="ECO:0007669"/>
    <property type="project" value="TreeGrafter"/>
</dbReference>
<dbReference type="SMART" id="SM00147">
    <property type="entry name" value="RasGEF"/>
    <property type="match status" value="1"/>
</dbReference>
<evidence type="ECO:0000256" key="2">
    <source>
        <dbReference type="PROSITE-ProRule" id="PRU00168"/>
    </source>
</evidence>
<comment type="caution">
    <text evidence="6">The sequence shown here is derived from an EMBL/GenBank/DDBJ whole genome shotgun (WGS) entry which is preliminary data.</text>
</comment>
<dbReference type="Gene3D" id="1.10.840.10">
    <property type="entry name" value="Ras guanine-nucleotide exchange factors catalytic domain"/>
    <property type="match status" value="1"/>
</dbReference>
<dbReference type="Gene3D" id="1.20.870.10">
    <property type="entry name" value="Son of sevenless (SoS) protein Chain: S domain 1"/>
    <property type="match status" value="1"/>
</dbReference>
<feature type="compositionally biased region" description="Polar residues" evidence="3">
    <location>
        <begin position="338"/>
        <end position="349"/>
    </location>
</feature>
<feature type="region of interest" description="Disordered" evidence="3">
    <location>
        <begin position="1059"/>
        <end position="1079"/>
    </location>
</feature>
<evidence type="ECO:0000256" key="1">
    <source>
        <dbReference type="ARBA" id="ARBA00022658"/>
    </source>
</evidence>
<dbReference type="InterPro" id="IPR023578">
    <property type="entry name" value="Ras_GEF_dom_sf"/>
</dbReference>
<dbReference type="Pfam" id="PF00617">
    <property type="entry name" value="RasGEF"/>
    <property type="match status" value="1"/>
</dbReference>
<feature type="compositionally biased region" description="Basic and acidic residues" evidence="3">
    <location>
        <begin position="257"/>
        <end position="269"/>
    </location>
</feature>
<dbReference type="GO" id="GO:0005085">
    <property type="term" value="F:guanyl-nucleotide exchange factor activity"/>
    <property type="evidence" value="ECO:0007669"/>
    <property type="project" value="UniProtKB-KW"/>
</dbReference>
<dbReference type="AlphaFoldDB" id="A0AAD5TH17"/>
<dbReference type="SMART" id="SM00229">
    <property type="entry name" value="RasGEFN"/>
    <property type="match status" value="1"/>
</dbReference>
<dbReference type="PANTHER" id="PTHR23113:SF368">
    <property type="entry name" value="CELL DIVISION CONTROL PROTEIN 25"/>
    <property type="match status" value="1"/>
</dbReference>
<feature type="domain" description="Ras-GEF" evidence="4">
    <location>
        <begin position="646"/>
        <end position="889"/>
    </location>
</feature>
<evidence type="ECO:0000259" key="5">
    <source>
        <dbReference type="PROSITE" id="PS50212"/>
    </source>
</evidence>
<feature type="domain" description="N-terminal Ras-GEF" evidence="5">
    <location>
        <begin position="489"/>
        <end position="610"/>
    </location>
</feature>
<dbReference type="SUPFAM" id="SSF48366">
    <property type="entry name" value="Ras GEF"/>
    <property type="match status" value="1"/>
</dbReference>
<accession>A0AAD5TH17</accession>
<feature type="region of interest" description="Disordered" evidence="3">
    <location>
        <begin position="257"/>
        <end position="286"/>
    </location>
</feature>
<dbReference type="Pfam" id="PF00618">
    <property type="entry name" value="RasGEF_N"/>
    <property type="match status" value="1"/>
</dbReference>